<evidence type="ECO:0000313" key="1">
    <source>
        <dbReference type="EMBL" id="KAK8867767.1"/>
    </source>
</evidence>
<protein>
    <submittedName>
        <fullName evidence="1">Uncharacterized protein</fullName>
    </submittedName>
</protein>
<dbReference type="EMBL" id="JAPCWZ010000004">
    <property type="protein sequence ID" value="KAK8867767.1"/>
    <property type="molecule type" value="Genomic_DNA"/>
</dbReference>
<dbReference type="Proteomes" id="UP001390339">
    <property type="component" value="Unassembled WGS sequence"/>
</dbReference>
<gene>
    <name evidence="1" type="ORF">PGQ11_006345</name>
</gene>
<accession>A0ABR2ISE8</accession>
<organism evidence="1 2">
    <name type="scientific">Apiospora arundinis</name>
    <dbReference type="NCBI Taxonomy" id="335852"/>
    <lineage>
        <taxon>Eukaryota</taxon>
        <taxon>Fungi</taxon>
        <taxon>Dikarya</taxon>
        <taxon>Ascomycota</taxon>
        <taxon>Pezizomycotina</taxon>
        <taxon>Sordariomycetes</taxon>
        <taxon>Xylariomycetidae</taxon>
        <taxon>Amphisphaeriales</taxon>
        <taxon>Apiosporaceae</taxon>
        <taxon>Apiospora</taxon>
    </lineage>
</organism>
<name>A0ABR2ISE8_9PEZI</name>
<reference evidence="1 2" key="1">
    <citation type="journal article" date="2024" name="IMA Fungus">
        <title>Apiospora arundinis, a panoply of carbohydrate-active enzymes and secondary metabolites.</title>
        <authorList>
            <person name="Sorensen T."/>
            <person name="Petersen C."/>
            <person name="Muurmann A.T."/>
            <person name="Christiansen J.V."/>
            <person name="Brundto M.L."/>
            <person name="Overgaard C.K."/>
            <person name="Boysen A.T."/>
            <person name="Wollenberg R.D."/>
            <person name="Larsen T.O."/>
            <person name="Sorensen J.L."/>
            <person name="Nielsen K.L."/>
            <person name="Sondergaard T.E."/>
        </authorList>
    </citation>
    <scope>NUCLEOTIDE SEQUENCE [LARGE SCALE GENOMIC DNA]</scope>
    <source>
        <strain evidence="1 2">AAU 773</strain>
    </source>
</reference>
<evidence type="ECO:0000313" key="2">
    <source>
        <dbReference type="Proteomes" id="UP001390339"/>
    </source>
</evidence>
<keyword evidence="2" id="KW-1185">Reference proteome</keyword>
<comment type="caution">
    <text evidence="1">The sequence shown here is derived from an EMBL/GenBank/DDBJ whole genome shotgun (WGS) entry which is preliminary data.</text>
</comment>
<proteinExistence type="predicted"/>
<sequence>MMRTAKTRTGMVKIKTYEKDDVHFTITLIDDLSKIQVSGHIYTTGDSSLIPSDVVKFRVIYGNPKPGIDLNQCVRTAMRR</sequence>